<accession>A0A0F9N5U5</accession>
<reference evidence="1" key="1">
    <citation type="journal article" date="2015" name="Nature">
        <title>Complex archaea that bridge the gap between prokaryotes and eukaryotes.</title>
        <authorList>
            <person name="Spang A."/>
            <person name="Saw J.H."/>
            <person name="Jorgensen S.L."/>
            <person name="Zaremba-Niedzwiedzka K."/>
            <person name="Martijn J."/>
            <person name="Lind A.E."/>
            <person name="van Eijk R."/>
            <person name="Schleper C."/>
            <person name="Guy L."/>
            <person name="Ettema T.J."/>
        </authorList>
    </citation>
    <scope>NUCLEOTIDE SEQUENCE</scope>
</reference>
<organism evidence="1">
    <name type="scientific">marine sediment metagenome</name>
    <dbReference type="NCBI Taxonomy" id="412755"/>
    <lineage>
        <taxon>unclassified sequences</taxon>
        <taxon>metagenomes</taxon>
        <taxon>ecological metagenomes</taxon>
    </lineage>
</organism>
<comment type="caution">
    <text evidence="1">The sequence shown here is derived from an EMBL/GenBank/DDBJ whole genome shotgun (WGS) entry which is preliminary data.</text>
</comment>
<sequence length="91" mass="10869">MKNLLVVEEKATRFKEIQSEKIDTLNCQDDFSLKRIILQLVKDYKSIDQSFYLVKTQLFSLYRGIRFHPESKNIYVHETIKVISLFKRGKI</sequence>
<protein>
    <submittedName>
        <fullName evidence="1">Uncharacterized protein</fullName>
    </submittedName>
</protein>
<proteinExistence type="predicted"/>
<dbReference type="EMBL" id="LAZR01007610">
    <property type="protein sequence ID" value="KKM84140.1"/>
    <property type="molecule type" value="Genomic_DNA"/>
</dbReference>
<name>A0A0F9N5U5_9ZZZZ</name>
<gene>
    <name evidence="1" type="ORF">LCGC14_1302250</name>
</gene>
<evidence type="ECO:0000313" key="1">
    <source>
        <dbReference type="EMBL" id="KKM84140.1"/>
    </source>
</evidence>
<dbReference type="AlphaFoldDB" id="A0A0F9N5U5"/>